<protein>
    <submittedName>
        <fullName evidence="2">4-coumarate--coa ligase</fullName>
    </submittedName>
</protein>
<organism evidence="2 3">
    <name type="scientific">Plakobranchus ocellatus</name>
    <dbReference type="NCBI Taxonomy" id="259542"/>
    <lineage>
        <taxon>Eukaryota</taxon>
        <taxon>Metazoa</taxon>
        <taxon>Spiralia</taxon>
        <taxon>Lophotrochozoa</taxon>
        <taxon>Mollusca</taxon>
        <taxon>Gastropoda</taxon>
        <taxon>Heterobranchia</taxon>
        <taxon>Euthyneura</taxon>
        <taxon>Panpulmonata</taxon>
        <taxon>Sacoglossa</taxon>
        <taxon>Placobranchoidea</taxon>
        <taxon>Plakobranchidae</taxon>
        <taxon>Plakobranchus</taxon>
    </lineage>
</organism>
<evidence type="ECO:0000313" key="3">
    <source>
        <dbReference type="Proteomes" id="UP000735302"/>
    </source>
</evidence>
<dbReference type="Proteomes" id="UP000735302">
    <property type="component" value="Unassembled WGS sequence"/>
</dbReference>
<keyword evidence="2" id="KW-0436">Ligase</keyword>
<keyword evidence="3" id="KW-1185">Reference proteome</keyword>
<dbReference type="GO" id="GO:0016874">
    <property type="term" value="F:ligase activity"/>
    <property type="evidence" value="ECO:0007669"/>
    <property type="project" value="UniProtKB-KW"/>
</dbReference>
<feature type="compositionally biased region" description="Basic and acidic residues" evidence="1">
    <location>
        <begin position="1"/>
        <end position="16"/>
    </location>
</feature>
<feature type="region of interest" description="Disordered" evidence="1">
    <location>
        <begin position="1"/>
        <end position="26"/>
    </location>
</feature>
<sequence length="101" mass="11395">MSHIEAKLHSLPHRGESPPLTPIGKTLPSALKKLYPLTHTGQTPPTDPHRENSTLCLKKKQTDVLTEKVVGGSRIRQIDDKFPHLSRLNFLRNEIRPNTFA</sequence>
<proteinExistence type="predicted"/>
<dbReference type="AlphaFoldDB" id="A0AAV4BSE6"/>
<evidence type="ECO:0000313" key="2">
    <source>
        <dbReference type="EMBL" id="GFO21991.1"/>
    </source>
</evidence>
<accession>A0AAV4BSE6</accession>
<comment type="caution">
    <text evidence="2">The sequence shown here is derived from an EMBL/GenBank/DDBJ whole genome shotgun (WGS) entry which is preliminary data.</text>
</comment>
<gene>
    <name evidence="2" type="ORF">PoB_004849600</name>
</gene>
<dbReference type="EMBL" id="BLXT01005315">
    <property type="protein sequence ID" value="GFO21991.1"/>
    <property type="molecule type" value="Genomic_DNA"/>
</dbReference>
<evidence type="ECO:0000256" key="1">
    <source>
        <dbReference type="SAM" id="MobiDB-lite"/>
    </source>
</evidence>
<name>A0AAV4BSE6_9GAST</name>
<reference evidence="2 3" key="1">
    <citation type="journal article" date="2021" name="Elife">
        <title>Chloroplast acquisition without the gene transfer in kleptoplastic sea slugs, Plakobranchus ocellatus.</title>
        <authorList>
            <person name="Maeda T."/>
            <person name="Takahashi S."/>
            <person name="Yoshida T."/>
            <person name="Shimamura S."/>
            <person name="Takaki Y."/>
            <person name="Nagai Y."/>
            <person name="Toyoda A."/>
            <person name="Suzuki Y."/>
            <person name="Arimoto A."/>
            <person name="Ishii H."/>
            <person name="Satoh N."/>
            <person name="Nishiyama T."/>
            <person name="Hasebe M."/>
            <person name="Maruyama T."/>
            <person name="Minagawa J."/>
            <person name="Obokata J."/>
            <person name="Shigenobu S."/>
        </authorList>
    </citation>
    <scope>NUCLEOTIDE SEQUENCE [LARGE SCALE GENOMIC DNA]</scope>
</reference>